<dbReference type="SUPFAM" id="SSF46785">
    <property type="entry name" value="Winged helix' DNA-binding domain"/>
    <property type="match status" value="1"/>
</dbReference>
<dbReference type="AlphaFoldDB" id="A0A645F755"/>
<dbReference type="EMBL" id="VSSQ01055458">
    <property type="protein sequence ID" value="MPN09362.1"/>
    <property type="molecule type" value="Genomic_DNA"/>
</dbReference>
<organism evidence="1">
    <name type="scientific">bioreactor metagenome</name>
    <dbReference type="NCBI Taxonomy" id="1076179"/>
    <lineage>
        <taxon>unclassified sequences</taxon>
        <taxon>metagenomes</taxon>
        <taxon>ecological metagenomes</taxon>
    </lineage>
</organism>
<reference evidence="1" key="1">
    <citation type="submission" date="2019-08" db="EMBL/GenBank/DDBJ databases">
        <authorList>
            <person name="Kucharzyk K."/>
            <person name="Murdoch R.W."/>
            <person name="Higgins S."/>
            <person name="Loffler F."/>
        </authorList>
    </citation>
    <scope>NUCLEOTIDE SEQUENCE</scope>
</reference>
<name>A0A645F755_9ZZZZ</name>
<accession>A0A645F755</accession>
<dbReference type="InterPro" id="IPR036388">
    <property type="entry name" value="WH-like_DNA-bd_sf"/>
</dbReference>
<evidence type="ECO:0000313" key="1">
    <source>
        <dbReference type="EMBL" id="MPN09362.1"/>
    </source>
</evidence>
<evidence type="ECO:0008006" key="2">
    <source>
        <dbReference type="Google" id="ProtNLM"/>
    </source>
</evidence>
<comment type="caution">
    <text evidence="1">The sequence shown here is derived from an EMBL/GenBank/DDBJ whole genome shotgun (WGS) entry which is preliminary data.</text>
</comment>
<proteinExistence type="predicted"/>
<dbReference type="Gene3D" id="1.10.10.10">
    <property type="entry name" value="Winged helix-like DNA-binding domain superfamily/Winged helix DNA-binding domain"/>
    <property type="match status" value="1"/>
</dbReference>
<protein>
    <recommendedName>
        <fullName evidence="2">HTH iclR-type domain-containing protein</fullName>
    </recommendedName>
</protein>
<gene>
    <name evidence="1" type="ORF">SDC9_156651</name>
</gene>
<dbReference type="InterPro" id="IPR036390">
    <property type="entry name" value="WH_DNA-bd_sf"/>
</dbReference>
<sequence>MESAHELPLAARILLVLAEESSGQDDAVSLPRLAKRLGASASVLMREITLMTDAQIGTQQGPGWVSVRQDDARWLVSLTPAGRQLLLNEGNPPQA</sequence>